<reference evidence="2 3" key="1">
    <citation type="submission" date="2019-08" db="EMBL/GenBank/DDBJ databases">
        <authorList>
            <person name="Seo Y.L."/>
        </authorList>
    </citation>
    <scope>NUCLEOTIDE SEQUENCE [LARGE SCALE GENOMIC DNA]</scope>
    <source>
        <strain evidence="2 3">MaA-C15</strain>
    </source>
</reference>
<reference evidence="2 3" key="2">
    <citation type="submission" date="2019-09" db="EMBL/GenBank/DDBJ databases">
        <title>Mesorhizobium sp. MaA-C15 isolated from Microcystis aeruginosa.</title>
        <authorList>
            <person name="Jeong S.E."/>
            <person name="Jin H.M."/>
            <person name="Jeon C.O."/>
        </authorList>
    </citation>
    <scope>NUCLEOTIDE SEQUENCE [LARGE SCALE GENOMIC DNA]</scope>
    <source>
        <strain evidence="2 3">MaA-C15</strain>
    </source>
</reference>
<evidence type="ECO:0000313" key="3">
    <source>
        <dbReference type="Proteomes" id="UP000323258"/>
    </source>
</evidence>
<keyword evidence="3" id="KW-1185">Reference proteome</keyword>
<evidence type="ECO:0000259" key="1">
    <source>
        <dbReference type="SMART" id="SM00871"/>
    </source>
</evidence>
<dbReference type="SUPFAM" id="SSF55136">
    <property type="entry name" value="Probable bacterial effector-binding domain"/>
    <property type="match status" value="1"/>
</dbReference>
<sequence length="220" mass="23989">MRHEQPLHSVVCAHGMWIARAGGSVKLAADFSGWLSGEQLAARLAITNEFIRRNQMLSLPAVVERKPQPYIAVRARIAMAEMKPAVDKAFQTLFGWLGANGVEPVGAAFFKYDLIDMEGKCEIEFAVLVAKDMTAGPGLVAGVLPAGRYAQVTWTGPYDALFDVNAVLVGWAREKGLRWDSSATPEGERFAARVEIYENNPAEVEDPNDLVTTVAIKIAD</sequence>
<comment type="caution">
    <text evidence="2">The sequence shown here is derived from an EMBL/GenBank/DDBJ whole genome shotgun (WGS) entry which is preliminary data.</text>
</comment>
<organism evidence="2 3">
    <name type="scientific">Neoaquamicrobium microcysteis</name>
    <dbReference type="NCBI Taxonomy" id="2682781"/>
    <lineage>
        <taxon>Bacteria</taxon>
        <taxon>Pseudomonadati</taxon>
        <taxon>Pseudomonadota</taxon>
        <taxon>Alphaproteobacteria</taxon>
        <taxon>Hyphomicrobiales</taxon>
        <taxon>Phyllobacteriaceae</taxon>
        <taxon>Neoaquamicrobium</taxon>
    </lineage>
</organism>
<dbReference type="InterPro" id="IPR029442">
    <property type="entry name" value="GyrI-like"/>
</dbReference>
<dbReference type="RefSeq" id="WP_148915185.1">
    <property type="nucleotide sequence ID" value="NZ_VSZS01000063.1"/>
</dbReference>
<feature type="domain" description="AraC effector-binding" evidence="1">
    <location>
        <begin position="58"/>
        <end position="219"/>
    </location>
</feature>
<name>A0A5D4GUH3_9HYPH</name>
<dbReference type="SMART" id="SM00871">
    <property type="entry name" value="AraC_E_bind"/>
    <property type="match status" value="1"/>
</dbReference>
<dbReference type="EMBL" id="VSZS01000063">
    <property type="protein sequence ID" value="TYR32027.1"/>
    <property type="molecule type" value="Genomic_DNA"/>
</dbReference>
<dbReference type="Gene3D" id="3.20.80.10">
    <property type="entry name" value="Regulatory factor, effector binding domain"/>
    <property type="match status" value="1"/>
</dbReference>
<proteinExistence type="predicted"/>
<dbReference type="Proteomes" id="UP000323258">
    <property type="component" value="Unassembled WGS sequence"/>
</dbReference>
<dbReference type="Pfam" id="PF06445">
    <property type="entry name" value="GyrI-like"/>
    <property type="match status" value="1"/>
</dbReference>
<protein>
    <submittedName>
        <fullName evidence="2">GyrI-like domain-containing protein</fullName>
    </submittedName>
</protein>
<dbReference type="InterPro" id="IPR011256">
    <property type="entry name" value="Reg_factor_effector_dom_sf"/>
</dbReference>
<gene>
    <name evidence="2" type="ORF">FY036_13150</name>
</gene>
<dbReference type="AlphaFoldDB" id="A0A5D4GUH3"/>
<dbReference type="InterPro" id="IPR010499">
    <property type="entry name" value="AraC_E-bd"/>
</dbReference>
<accession>A0A5D4GUH3</accession>
<evidence type="ECO:0000313" key="2">
    <source>
        <dbReference type="EMBL" id="TYR32027.1"/>
    </source>
</evidence>